<dbReference type="Pfam" id="PF12833">
    <property type="entry name" value="HTH_18"/>
    <property type="match status" value="1"/>
</dbReference>
<evidence type="ECO:0000313" key="6">
    <source>
        <dbReference type="Proteomes" id="UP000183975"/>
    </source>
</evidence>
<accession>A0A1M6XR62</accession>
<dbReference type="InterPro" id="IPR020449">
    <property type="entry name" value="Tscrpt_reg_AraC-type_HTH"/>
</dbReference>
<dbReference type="SUPFAM" id="SSF51182">
    <property type="entry name" value="RmlC-like cupins"/>
    <property type="match status" value="1"/>
</dbReference>
<dbReference type="PROSITE" id="PS00041">
    <property type="entry name" value="HTH_ARAC_FAMILY_1"/>
    <property type="match status" value="1"/>
</dbReference>
<sequence length="298" mass="33804">MSLDACDVNVNPRQMELRPHGTADFPCGGYDTQIRSGEKGGVAWHWHEETEILYVTEGSVEVFLPDMRWTLSKGEGAFIHANVLHSILAAGEGGKIRSAVFHTRLISGGQDTVFQKKYIAPLLAYGGIKGLPLTGEEQWQKDMLAEIKEIVRFLEKKEEGYEWDVRDSLGRLWRNLYAHTKPVEGGNSRKTMDAQRLKSMLELIQKEYNEPLDLARIARAANIGERECLRCFHRTIGISPLQYLLRYRVSQAALLLRETNLPVAEVGMRCGFDSPSHFAQTFRKYFSITPSAYRKGKI</sequence>
<dbReference type="GO" id="GO:0043565">
    <property type="term" value="F:sequence-specific DNA binding"/>
    <property type="evidence" value="ECO:0007669"/>
    <property type="project" value="InterPro"/>
</dbReference>
<evidence type="ECO:0000259" key="4">
    <source>
        <dbReference type="PROSITE" id="PS01124"/>
    </source>
</evidence>
<proteinExistence type="predicted"/>
<dbReference type="EMBL" id="FRAH01000065">
    <property type="protein sequence ID" value="SHL08339.1"/>
    <property type="molecule type" value="Genomic_DNA"/>
</dbReference>
<dbReference type="Pfam" id="PF07883">
    <property type="entry name" value="Cupin_2"/>
    <property type="match status" value="1"/>
</dbReference>
<dbReference type="GO" id="GO:0003700">
    <property type="term" value="F:DNA-binding transcription factor activity"/>
    <property type="evidence" value="ECO:0007669"/>
    <property type="project" value="InterPro"/>
</dbReference>
<dbReference type="InterPro" id="IPR013096">
    <property type="entry name" value="Cupin_2"/>
</dbReference>
<dbReference type="SMART" id="SM00342">
    <property type="entry name" value="HTH_ARAC"/>
    <property type="match status" value="1"/>
</dbReference>
<dbReference type="Gene3D" id="2.60.120.10">
    <property type="entry name" value="Jelly Rolls"/>
    <property type="match status" value="1"/>
</dbReference>
<dbReference type="PANTHER" id="PTHR43280">
    <property type="entry name" value="ARAC-FAMILY TRANSCRIPTIONAL REGULATOR"/>
    <property type="match status" value="1"/>
</dbReference>
<dbReference type="InterPro" id="IPR011051">
    <property type="entry name" value="RmlC_Cupin_sf"/>
</dbReference>
<evidence type="ECO:0000313" key="5">
    <source>
        <dbReference type="EMBL" id="SHL08339.1"/>
    </source>
</evidence>
<gene>
    <name evidence="5" type="ORF">SAMN02745138_02841</name>
</gene>
<protein>
    <submittedName>
        <fullName evidence="5">AraC-like ligand binding domain-containing protein</fullName>
    </submittedName>
</protein>
<dbReference type="SUPFAM" id="SSF46689">
    <property type="entry name" value="Homeodomain-like"/>
    <property type="match status" value="2"/>
</dbReference>
<dbReference type="InterPro" id="IPR009057">
    <property type="entry name" value="Homeodomain-like_sf"/>
</dbReference>
<dbReference type="OrthoDB" id="9778008at2"/>
<keyword evidence="1" id="KW-0805">Transcription regulation</keyword>
<evidence type="ECO:0000256" key="2">
    <source>
        <dbReference type="ARBA" id="ARBA00023125"/>
    </source>
</evidence>
<evidence type="ECO:0000256" key="3">
    <source>
        <dbReference type="ARBA" id="ARBA00023163"/>
    </source>
</evidence>
<dbReference type="InterPro" id="IPR014710">
    <property type="entry name" value="RmlC-like_jellyroll"/>
</dbReference>
<dbReference type="InterPro" id="IPR018062">
    <property type="entry name" value="HTH_AraC-typ_CS"/>
</dbReference>
<dbReference type="CDD" id="cd02208">
    <property type="entry name" value="cupin_RmlC-like"/>
    <property type="match status" value="1"/>
</dbReference>
<feature type="domain" description="HTH araC/xylS-type" evidence="4">
    <location>
        <begin position="198"/>
        <end position="296"/>
    </location>
</feature>
<keyword evidence="3" id="KW-0804">Transcription</keyword>
<dbReference type="RefSeq" id="WP_072852867.1">
    <property type="nucleotide sequence ID" value="NZ_FRAH01000065.1"/>
</dbReference>
<dbReference type="InterPro" id="IPR018060">
    <property type="entry name" value="HTH_AraC"/>
</dbReference>
<dbReference type="Gene3D" id="1.10.10.60">
    <property type="entry name" value="Homeodomain-like"/>
    <property type="match status" value="2"/>
</dbReference>
<keyword evidence="6" id="KW-1185">Reference proteome</keyword>
<dbReference type="PANTHER" id="PTHR43280:SF2">
    <property type="entry name" value="HTH-TYPE TRANSCRIPTIONAL REGULATOR EXSA"/>
    <property type="match status" value="1"/>
</dbReference>
<dbReference type="PROSITE" id="PS01124">
    <property type="entry name" value="HTH_ARAC_FAMILY_2"/>
    <property type="match status" value="1"/>
</dbReference>
<organism evidence="5 6">
    <name type="scientific">Anaerotignum lactatifermentans DSM 14214</name>
    <dbReference type="NCBI Taxonomy" id="1121323"/>
    <lineage>
        <taxon>Bacteria</taxon>
        <taxon>Bacillati</taxon>
        <taxon>Bacillota</taxon>
        <taxon>Clostridia</taxon>
        <taxon>Lachnospirales</taxon>
        <taxon>Anaerotignaceae</taxon>
        <taxon>Anaerotignum</taxon>
    </lineage>
</organism>
<dbReference type="Proteomes" id="UP000183975">
    <property type="component" value="Unassembled WGS sequence"/>
</dbReference>
<evidence type="ECO:0000256" key="1">
    <source>
        <dbReference type="ARBA" id="ARBA00023015"/>
    </source>
</evidence>
<keyword evidence="2" id="KW-0238">DNA-binding</keyword>
<dbReference type="PRINTS" id="PR00032">
    <property type="entry name" value="HTHARAC"/>
</dbReference>
<name>A0A1M6XR62_9FIRM</name>
<reference evidence="5 6" key="1">
    <citation type="submission" date="2016-11" db="EMBL/GenBank/DDBJ databases">
        <authorList>
            <person name="Jaros S."/>
            <person name="Januszkiewicz K."/>
            <person name="Wedrychowicz H."/>
        </authorList>
    </citation>
    <scope>NUCLEOTIDE SEQUENCE [LARGE SCALE GENOMIC DNA]</scope>
    <source>
        <strain evidence="5 6">DSM 14214</strain>
    </source>
</reference>
<dbReference type="AlphaFoldDB" id="A0A1M6XR62"/>